<dbReference type="STRING" id="176090.SSIN_0777"/>
<dbReference type="InterPro" id="IPR053926">
    <property type="entry name" value="RecX_HTH_1st"/>
</dbReference>
<organism evidence="10 11">
    <name type="scientific">Streptococcus sinensis</name>
    <dbReference type="NCBI Taxonomy" id="176090"/>
    <lineage>
        <taxon>Bacteria</taxon>
        <taxon>Bacillati</taxon>
        <taxon>Bacillota</taxon>
        <taxon>Bacilli</taxon>
        <taxon>Lactobacillales</taxon>
        <taxon>Streptococcaceae</taxon>
        <taxon>Streptococcus</taxon>
    </lineage>
</organism>
<feature type="domain" description="RecX first three-helical" evidence="9">
    <location>
        <begin position="59"/>
        <end position="95"/>
    </location>
</feature>
<dbReference type="HAMAP" id="MF_01114">
    <property type="entry name" value="RecX"/>
    <property type="match status" value="1"/>
</dbReference>
<dbReference type="Gene3D" id="1.10.10.10">
    <property type="entry name" value="Winged helix-like DNA-binding domain superfamily/Winged helix DNA-binding domain"/>
    <property type="match status" value="4"/>
</dbReference>
<dbReference type="eggNOG" id="COG2137">
    <property type="taxonomic scope" value="Bacteria"/>
</dbReference>
<dbReference type="RefSeq" id="WP_037615992.1">
    <property type="nucleotide sequence ID" value="NZ_JPEN01000054.1"/>
</dbReference>
<feature type="domain" description="RecX second three-helical" evidence="7">
    <location>
        <begin position="104"/>
        <end position="143"/>
    </location>
</feature>
<evidence type="ECO:0000256" key="4">
    <source>
        <dbReference type="ARBA" id="ARBA00018111"/>
    </source>
</evidence>
<dbReference type="PANTHER" id="PTHR33602">
    <property type="entry name" value="REGULATORY PROTEIN RECX FAMILY PROTEIN"/>
    <property type="match status" value="1"/>
</dbReference>
<evidence type="ECO:0000313" key="10">
    <source>
        <dbReference type="EMBL" id="KGM37456.1"/>
    </source>
</evidence>
<protein>
    <recommendedName>
        <fullName evidence="4 6">Regulatory protein RecX</fullName>
    </recommendedName>
</protein>
<sequence length="258" mass="30434">MKITKIEKKKRLYLLELDDSKKLYITEDTIVHFMLSKGMEITEQELKEIQVYAQFSYGKNLALYHLSFKQRTTKEVKDYLTQHDIQPDIISQVLDALKKENWINDRKYANSFIQSNLLTGDKGTFVLKQKLSQKGISSTIIEEELRQFDFTEVAERVSEKLLKKYQGKLPSKALQDKILQALINKGFSYGQAKEAFHHLDIEEDQENQQELLYKELDKQYRKYSKKYEGYDLKQRLTQALARKGYDFSDIASALREYL</sequence>
<evidence type="ECO:0000256" key="2">
    <source>
        <dbReference type="ARBA" id="ARBA00004496"/>
    </source>
</evidence>
<dbReference type="PATRIC" id="fig|176090.4.peg.770"/>
<dbReference type="InterPro" id="IPR053925">
    <property type="entry name" value="RecX_HTH_3rd"/>
</dbReference>
<dbReference type="Pfam" id="PF02631">
    <property type="entry name" value="RecX_HTH2"/>
    <property type="match status" value="1"/>
</dbReference>
<dbReference type="GO" id="GO:0005737">
    <property type="term" value="C:cytoplasm"/>
    <property type="evidence" value="ECO:0007669"/>
    <property type="project" value="UniProtKB-SubCell"/>
</dbReference>
<dbReference type="EMBL" id="JPEN01000054">
    <property type="protein sequence ID" value="KGM37456.1"/>
    <property type="molecule type" value="Genomic_DNA"/>
</dbReference>
<name>A0A0A0DFG8_9STRE</name>
<accession>A0A0A0DFG8</accession>
<dbReference type="Pfam" id="PF21981">
    <property type="entry name" value="RecX_HTH3"/>
    <property type="match status" value="1"/>
</dbReference>
<comment type="subcellular location">
    <subcellularLocation>
        <location evidence="2 6">Cytoplasm</location>
    </subcellularLocation>
</comment>
<evidence type="ECO:0000256" key="3">
    <source>
        <dbReference type="ARBA" id="ARBA00009695"/>
    </source>
</evidence>
<reference evidence="10 11" key="1">
    <citation type="submission" date="2014-06" db="EMBL/GenBank/DDBJ databases">
        <authorList>
            <person name="Teng J.L."/>
            <person name="Huang Y."/>
            <person name="Tse H."/>
            <person name="Lau S.K."/>
            <person name="Woo P.C."/>
        </authorList>
    </citation>
    <scope>NUCLEOTIDE SEQUENCE [LARGE SCALE GENOMIC DNA]</scope>
    <source>
        <strain evidence="10 11">HKU4</strain>
    </source>
</reference>
<evidence type="ECO:0000256" key="6">
    <source>
        <dbReference type="HAMAP-Rule" id="MF_01114"/>
    </source>
</evidence>
<gene>
    <name evidence="6" type="primary">recX</name>
    <name evidence="10" type="ORF">SSIN_0777</name>
</gene>
<dbReference type="Pfam" id="PF21982">
    <property type="entry name" value="RecX_HTH1"/>
    <property type="match status" value="1"/>
</dbReference>
<dbReference type="GO" id="GO:0006282">
    <property type="term" value="P:regulation of DNA repair"/>
    <property type="evidence" value="ECO:0007669"/>
    <property type="project" value="UniProtKB-UniRule"/>
</dbReference>
<dbReference type="InterPro" id="IPR003783">
    <property type="entry name" value="Regulatory_RecX"/>
</dbReference>
<proteinExistence type="inferred from homology"/>
<comment type="similarity">
    <text evidence="3 6">Belongs to the RecX family.</text>
</comment>
<evidence type="ECO:0000259" key="9">
    <source>
        <dbReference type="Pfam" id="PF21982"/>
    </source>
</evidence>
<evidence type="ECO:0000259" key="7">
    <source>
        <dbReference type="Pfam" id="PF02631"/>
    </source>
</evidence>
<dbReference type="PANTHER" id="PTHR33602:SF1">
    <property type="entry name" value="REGULATORY PROTEIN RECX FAMILY PROTEIN"/>
    <property type="match status" value="1"/>
</dbReference>
<feature type="domain" description="RecX third three-helical" evidence="8">
    <location>
        <begin position="207"/>
        <end position="254"/>
    </location>
</feature>
<evidence type="ECO:0000256" key="1">
    <source>
        <dbReference type="ARBA" id="ARBA00003529"/>
    </source>
</evidence>
<evidence type="ECO:0000256" key="5">
    <source>
        <dbReference type="ARBA" id="ARBA00022490"/>
    </source>
</evidence>
<dbReference type="NCBIfam" id="NF010733">
    <property type="entry name" value="PRK14135.1"/>
    <property type="match status" value="1"/>
</dbReference>
<keyword evidence="5 6" id="KW-0963">Cytoplasm</keyword>
<dbReference type="Proteomes" id="UP000030019">
    <property type="component" value="Unassembled WGS sequence"/>
</dbReference>
<evidence type="ECO:0000259" key="8">
    <source>
        <dbReference type="Pfam" id="PF21981"/>
    </source>
</evidence>
<dbReference type="InterPro" id="IPR053924">
    <property type="entry name" value="RecX_HTH_2nd"/>
</dbReference>
<dbReference type="AlphaFoldDB" id="A0A0A0DFG8"/>
<comment type="caution">
    <text evidence="10">The sequence shown here is derived from an EMBL/GenBank/DDBJ whole genome shotgun (WGS) entry which is preliminary data.</text>
</comment>
<dbReference type="InterPro" id="IPR036388">
    <property type="entry name" value="WH-like_DNA-bd_sf"/>
</dbReference>
<evidence type="ECO:0000313" key="11">
    <source>
        <dbReference type="Proteomes" id="UP000030019"/>
    </source>
</evidence>
<keyword evidence="11" id="KW-1185">Reference proteome</keyword>
<comment type="function">
    <text evidence="1 6">Modulates RecA activity.</text>
</comment>